<evidence type="ECO:0000313" key="1">
    <source>
        <dbReference type="EMBL" id="CAM77571.1"/>
    </source>
</evidence>
<dbReference type="Pfam" id="PF13479">
    <property type="entry name" value="AAA_24"/>
    <property type="match status" value="1"/>
</dbReference>
<dbReference type="EMBL" id="CU459003">
    <property type="protein sequence ID" value="CAM77571.1"/>
    <property type="molecule type" value="Genomic_DNA"/>
</dbReference>
<sequence>MSLPIISADQRLAERRGIKGAIFGKSGIGKTTLLLTMGPATTLFFDLEAGDLAIEAGAGQHPGGDLQEWRDIAVLIGGPNRGLGDNKP</sequence>
<dbReference type="AlphaFoldDB" id="A4U3W4"/>
<protein>
    <submittedName>
        <fullName evidence="1">Uncharacterized protein</fullName>
    </submittedName>
</protein>
<reference evidence="1" key="1">
    <citation type="journal article" date="2007" name="J. Bacteriol.">
        <title>Comparative genome analysis of four magnetotactic bacteria reveals a complex set of group-specific genes implicated in magnetosome biomineralization and function.</title>
        <authorList>
            <person name="Richter M."/>
            <person name="Kube M."/>
            <person name="Bazylinski D.A."/>
            <person name="Lombardot T."/>
            <person name="Gloeckner F.O."/>
            <person name="Reinhardt R."/>
            <person name="Schueler D."/>
        </authorList>
    </citation>
    <scope>NUCLEOTIDE SEQUENCE</scope>
    <source>
        <strain evidence="1">MSR-1</strain>
    </source>
</reference>
<name>A4U3W4_9PROT</name>
<gene>
    <name evidence="1" type="ORF">MGR_3384</name>
</gene>
<accession>A4U3W4</accession>
<proteinExistence type="predicted"/>
<organism evidence="1">
    <name type="scientific">Magnetospirillum gryphiswaldense</name>
    <dbReference type="NCBI Taxonomy" id="55518"/>
    <lineage>
        <taxon>Bacteria</taxon>
        <taxon>Pseudomonadati</taxon>
        <taxon>Pseudomonadota</taxon>
        <taxon>Alphaproteobacteria</taxon>
        <taxon>Rhodospirillales</taxon>
        <taxon>Rhodospirillaceae</taxon>
        <taxon>Magnetospirillum</taxon>
    </lineage>
</organism>